<evidence type="ECO:0000256" key="1">
    <source>
        <dbReference type="SAM" id="MobiDB-lite"/>
    </source>
</evidence>
<feature type="region of interest" description="Disordered" evidence="1">
    <location>
        <begin position="64"/>
        <end position="86"/>
    </location>
</feature>
<comment type="caution">
    <text evidence="2">The sequence shown here is derived from an EMBL/GenBank/DDBJ whole genome shotgun (WGS) entry which is preliminary data.</text>
</comment>
<dbReference type="EMBL" id="JACHOU010000024">
    <property type="protein sequence ID" value="MBB6357407.1"/>
    <property type="molecule type" value="Genomic_DNA"/>
</dbReference>
<dbReference type="RefSeq" id="WP_055974124.1">
    <property type="nucleotide sequence ID" value="NZ_BAABEG010000001.1"/>
</dbReference>
<evidence type="ECO:0000313" key="2">
    <source>
        <dbReference type="EMBL" id="MBB6357407.1"/>
    </source>
</evidence>
<accession>A0A7X0FCV0</accession>
<sequence>MSGTKQVSEFDRQFQPRAHIYRRPRLALRQRANEHPMAMFSVLVIASLSSMAWAPGSGPAFASVGSAPRMMDGARTTPKTDRLPQSETDIACRGQAWGVENEICLEAIAKEAGIREARKVRLIASAEPLRTTPNIF</sequence>
<gene>
    <name evidence="2" type="ORF">GGR00_005230</name>
</gene>
<evidence type="ECO:0000313" key="3">
    <source>
        <dbReference type="Proteomes" id="UP000536262"/>
    </source>
</evidence>
<dbReference type="Proteomes" id="UP000536262">
    <property type="component" value="Unassembled WGS sequence"/>
</dbReference>
<proteinExistence type="predicted"/>
<name>A0A7X0FCV0_9HYPH</name>
<protein>
    <submittedName>
        <fullName evidence="2">Uncharacterized protein</fullName>
    </submittedName>
</protein>
<organism evidence="2 3">
    <name type="scientific">Aminobacter aganoensis</name>
    <dbReference type="NCBI Taxonomy" id="83264"/>
    <lineage>
        <taxon>Bacteria</taxon>
        <taxon>Pseudomonadati</taxon>
        <taxon>Pseudomonadota</taxon>
        <taxon>Alphaproteobacteria</taxon>
        <taxon>Hyphomicrobiales</taxon>
        <taxon>Phyllobacteriaceae</taxon>
        <taxon>Aminobacter</taxon>
    </lineage>
</organism>
<reference evidence="2 3" key="1">
    <citation type="submission" date="2020-08" db="EMBL/GenBank/DDBJ databases">
        <title>Genomic Encyclopedia of Type Strains, Phase IV (KMG-IV): sequencing the most valuable type-strain genomes for metagenomic binning, comparative biology and taxonomic classification.</title>
        <authorList>
            <person name="Goeker M."/>
        </authorList>
    </citation>
    <scope>NUCLEOTIDE SEQUENCE [LARGE SCALE GENOMIC DNA]</scope>
    <source>
        <strain evidence="2 3">DSM 7051</strain>
    </source>
</reference>
<dbReference type="AlphaFoldDB" id="A0A7X0FCV0"/>
<keyword evidence="3" id="KW-1185">Reference proteome</keyword>